<gene>
    <name evidence="2" type="ORF">PROFUN_10425</name>
</gene>
<protein>
    <submittedName>
        <fullName evidence="2">Uncharacterized protein</fullName>
    </submittedName>
</protein>
<evidence type="ECO:0000256" key="1">
    <source>
        <dbReference type="SAM" id="MobiDB-lite"/>
    </source>
</evidence>
<accession>A0A2P6NDW4</accession>
<feature type="region of interest" description="Disordered" evidence="1">
    <location>
        <begin position="74"/>
        <end position="94"/>
    </location>
</feature>
<sequence>SIPKILLNPPVHFEQLLKDHFTVVATQILERASLLFSETATGEAPSKGFLQSLEKLLPELKTLFEKKQENAGVFGDKEQRDRQMSGKEDASSKNGWVEVEQSRRMVIACFHRTWSAVDKHTVEAIQIASREAEFAQFFFLDADEHLLETRKLGVSCTPCELINSKANRYPVVGHIPAPLWLELIQFARQKVWKCYSSLIAQTVGVLSITSARLEYTLYRAAVLLQFPISLQTPQFSQYEATDSNFVRFRTLCFADYVSPYRRMMYTNQEVLYDEISKSFSIGILLEDCRLDVTPKGHEQQTTLFHN</sequence>
<evidence type="ECO:0000313" key="2">
    <source>
        <dbReference type="EMBL" id="PRP82154.1"/>
    </source>
</evidence>
<name>A0A2P6NDW4_9EUKA</name>
<proteinExistence type="predicted"/>
<organism evidence="2 3">
    <name type="scientific">Planoprotostelium fungivorum</name>
    <dbReference type="NCBI Taxonomy" id="1890364"/>
    <lineage>
        <taxon>Eukaryota</taxon>
        <taxon>Amoebozoa</taxon>
        <taxon>Evosea</taxon>
        <taxon>Variosea</taxon>
        <taxon>Cavosteliida</taxon>
        <taxon>Cavosteliaceae</taxon>
        <taxon>Planoprotostelium</taxon>
    </lineage>
</organism>
<dbReference type="AlphaFoldDB" id="A0A2P6NDW4"/>
<reference evidence="2 3" key="1">
    <citation type="journal article" date="2018" name="Genome Biol. Evol.">
        <title>Multiple Roots of Fruiting Body Formation in Amoebozoa.</title>
        <authorList>
            <person name="Hillmann F."/>
            <person name="Forbes G."/>
            <person name="Novohradska S."/>
            <person name="Ferling I."/>
            <person name="Riege K."/>
            <person name="Groth M."/>
            <person name="Westermann M."/>
            <person name="Marz M."/>
            <person name="Spaller T."/>
            <person name="Winckler T."/>
            <person name="Schaap P."/>
            <person name="Glockner G."/>
        </authorList>
    </citation>
    <scope>NUCLEOTIDE SEQUENCE [LARGE SCALE GENOMIC DNA]</scope>
    <source>
        <strain evidence="2 3">Jena</strain>
    </source>
</reference>
<comment type="caution">
    <text evidence="2">The sequence shown here is derived from an EMBL/GenBank/DDBJ whole genome shotgun (WGS) entry which is preliminary data.</text>
</comment>
<feature type="compositionally biased region" description="Basic and acidic residues" evidence="1">
    <location>
        <begin position="74"/>
        <end position="91"/>
    </location>
</feature>
<evidence type="ECO:0000313" key="3">
    <source>
        <dbReference type="Proteomes" id="UP000241769"/>
    </source>
</evidence>
<feature type="non-terminal residue" evidence="2">
    <location>
        <position position="1"/>
    </location>
</feature>
<dbReference type="Proteomes" id="UP000241769">
    <property type="component" value="Unassembled WGS sequence"/>
</dbReference>
<dbReference type="EMBL" id="MDYQ01000109">
    <property type="protein sequence ID" value="PRP82154.1"/>
    <property type="molecule type" value="Genomic_DNA"/>
</dbReference>
<keyword evidence="3" id="KW-1185">Reference proteome</keyword>
<dbReference type="InParanoid" id="A0A2P6NDW4"/>